<gene>
    <name evidence="3" type="ORF">D9613_002606</name>
</gene>
<dbReference type="PANTHER" id="PTHR15887">
    <property type="entry name" value="TRANSMEMBRANE PROTEIN 69"/>
    <property type="match status" value="1"/>
</dbReference>
<feature type="compositionally biased region" description="Basic and acidic residues" evidence="1">
    <location>
        <begin position="333"/>
        <end position="349"/>
    </location>
</feature>
<name>A0A8H4QQM4_9AGAR</name>
<reference evidence="3 4" key="1">
    <citation type="submission" date="2019-12" db="EMBL/GenBank/DDBJ databases">
        <authorList>
            <person name="Floudas D."/>
            <person name="Bentzer J."/>
            <person name="Ahren D."/>
            <person name="Johansson T."/>
            <person name="Persson P."/>
            <person name="Tunlid A."/>
        </authorList>
    </citation>
    <scope>NUCLEOTIDE SEQUENCE [LARGE SCALE GENOMIC DNA]</scope>
    <source>
        <strain evidence="3 4">CBS 102.39</strain>
    </source>
</reference>
<dbReference type="EMBL" id="JAACJL010000044">
    <property type="protein sequence ID" value="KAF4614617.1"/>
    <property type="molecule type" value="Genomic_DNA"/>
</dbReference>
<evidence type="ECO:0000256" key="1">
    <source>
        <dbReference type="SAM" id="MobiDB-lite"/>
    </source>
</evidence>
<sequence>MNSLFRPILRSAAIRNVPLPYRRPPPPILRRPATLNARLLGPTSALLQARFVASSVSGRPGSQTLKHAATNVKEELGNSASDLAKVIAGANVTVDTVADSSAESFVGITSKIAHEVPQPILVLGLAGGIPYVVASATTVYLAYEASLAASGAVIGMDPGVALTVLDQALNLQVTYGAVMLSFLGALHWGMEFAGYGGHKGFSRLFLGVAPMLVAWPTLGMQPMVALAVQWAGFTGLWYADSKATMAGWTPKWYSQYRFYLSILVGTCIIGSLAGTSLFGPVAGHGFITHDLDELREERRKNMPAKHGMIQGPIEAVPAPEDAEHFTRIHKREIKKEGEGEGKGKGEGSK</sequence>
<dbReference type="InterPro" id="IPR021836">
    <property type="entry name" value="DUF3429"/>
</dbReference>
<dbReference type="Pfam" id="PF11911">
    <property type="entry name" value="DUF3429"/>
    <property type="match status" value="1"/>
</dbReference>
<dbReference type="PANTHER" id="PTHR15887:SF1">
    <property type="entry name" value="TRANSMEMBRANE PROTEIN 69"/>
    <property type="match status" value="1"/>
</dbReference>
<keyword evidence="2" id="KW-0472">Membrane</keyword>
<keyword evidence="2" id="KW-1133">Transmembrane helix</keyword>
<dbReference type="AlphaFoldDB" id="A0A8H4QQM4"/>
<proteinExistence type="predicted"/>
<dbReference type="Proteomes" id="UP000521872">
    <property type="component" value="Unassembled WGS sequence"/>
</dbReference>
<feature type="region of interest" description="Disordered" evidence="1">
    <location>
        <begin position="329"/>
        <end position="349"/>
    </location>
</feature>
<feature type="transmembrane region" description="Helical" evidence="2">
    <location>
        <begin position="258"/>
        <end position="279"/>
    </location>
</feature>
<organism evidence="3 4">
    <name type="scientific">Agrocybe pediades</name>
    <dbReference type="NCBI Taxonomy" id="84607"/>
    <lineage>
        <taxon>Eukaryota</taxon>
        <taxon>Fungi</taxon>
        <taxon>Dikarya</taxon>
        <taxon>Basidiomycota</taxon>
        <taxon>Agaricomycotina</taxon>
        <taxon>Agaricomycetes</taxon>
        <taxon>Agaricomycetidae</taxon>
        <taxon>Agaricales</taxon>
        <taxon>Agaricineae</taxon>
        <taxon>Strophariaceae</taxon>
        <taxon>Agrocybe</taxon>
    </lineage>
</organism>
<evidence type="ECO:0000313" key="4">
    <source>
        <dbReference type="Proteomes" id="UP000521872"/>
    </source>
</evidence>
<feature type="transmembrane region" description="Helical" evidence="2">
    <location>
        <begin position="173"/>
        <end position="193"/>
    </location>
</feature>
<evidence type="ECO:0000256" key="2">
    <source>
        <dbReference type="SAM" id="Phobius"/>
    </source>
</evidence>
<keyword evidence="4" id="KW-1185">Reference proteome</keyword>
<accession>A0A8H4QQM4</accession>
<keyword evidence="2" id="KW-0812">Transmembrane</keyword>
<protein>
    <submittedName>
        <fullName evidence="3">Uncharacterized protein</fullName>
    </submittedName>
</protein>
<evidence type="ECO:0000313" key="3">
    <source>
        <dbReference type="EMBL" id="KAF4614617.1"/>
    </source>
</evidence>
<comment type="caution">
    <text evidence="3">The sequence shown here is derived from an EMBL/GenBank/DDBJ whole genome shotgun (WGS) entry which is preliminary data.</text>
</comment>
<feature type="transmembrane region" description="Helical" evidence="2">
    <location>
        <begin position="120"/>
        <end position="143"/>
    </location>
</feature>
<feature type="transmembrane region" description="Helical" evidence="2">
    <location>
        <begin position="205"/>
        <end position="238"/>
    </location>
</feature>